<comment type="subunit">
    <text evidence="6">Part of the 50S ribosomal subunit. Contacts protein L29, and trigger factor when it is bound to the ribosome.</text>
</comment>
<dbReference type="eggNOG" id="COG0089">
    <property type="taxonomic scope" value="Bacteria"/>
</dbReference>
<dbReference type="GO" id="GO:0005840">
    <property type="term" value="C:ribosome"/>
    <property type="evidence" value="ECO:0007669"/>
    <property type="project" value="UniProtKB-KW"/>
</dbReference>
<dbReference type="STRING" id="589865.DaAHT2_1450"/>
<keyword evidence="4 6" id="KW-0689">Ribosomal protein</keyword>
<keyword evidence="5 6" id="KW-0687">Ribonucleoprotein</keyword>
<dbReference type="RefSeq" id="WP_013163673.1">
    <property type="nucleotide sequence ID" value="NC_014216.1"/>
</dbReference>
<gene>
    <name evidence="6" type="primary">rplW</name>
    <name evidence="8" type="ordered locus">DaAHT2_1450</name>
</gene>
<keyword evidence="9" id="KW-1185">Reference proteome</keyword>
<comment type="function">
    <text evidence="6">One of the early assembly proteins it binds 23S rRNA. One of the proteins that surrounds the polypeptide exit tunnel on the outside of the ribosome. Forms the main docking site for trigger factor binding to the ribosome.</text>
</comment>
<dbReference type="InterPro" id="IPR012678">
    <property type="entry name" value="Ribosomal_uL23/eL15/eS24_sf"/>
</dbReference>
<dbReference type="AlphaFoldDB" id="D6Z3M0"/>
<organism evidence="8 9">
    <name type="scientific">Desulfurivibrio alkaliphilus (strain DSM 19089 / UNIQEM U267 / AHT2)</name>
    <dbReference type="NCBI Taxonomy" id="589865"/>
    <lineage>
        <taxon>Bacteria</taxon>
        <taxon>Pseudomonadati</taxon>
        <taxon>Thermodesulfobacteriota</taxon>
        <taxon>Desulfobulbia</taxon>
        <taxon>Desulfobulbales</taxon>
        <taxon>Desulfobulbaceae</taxon>
        <taxon>Desulfurivibrio</taxon>
    </lineage>
</organism>
<dbReference type="Pfam" id="PF00276">
    <property type="entry name" value="Ribosomal_L23"/>
    <property type="match status" value="1"/>
</dbReference>
<dbReference type="PANTHER" id="PTHR11620">
    <property type="entry name" value="60S RIBOSOMAL PROTEIN L23A"/>
    <property type="match status" value="1"/>
</dbReference>
<dbReference type="EMBL" id="CP001940">
    <property type="protein sequence ID" value="ADH86145.1"/>
    <property type="molecule type" value="Genomic_DNA"/>
</dbReference>
<evidence type="ECO:0000313" key="9">
    <source>
        <dbReference type="Proteomes" id="UP000001508"/>
    </source>
</evidence>
<proteinExistence type="inferred from homology"/>
<comment type="similarity">
    <text evidence="1 6 7">Belongs to the universal ribosomal protein uL23 family.</text>
</comment>
<dbReference type="GO" id="GO:0006412">
    <property type="term" value="P:translation"/>
    <property type="evidence" value="ECO:0007669"/>
    <property type="project" value="UniProtKB-UniRule"/>
</dbReference>
<dbReference type="OrthoDB" id="9793353at2"/>
<dbReference type="InterPro" id="IPR012677">
    <property type="entry name" value="Nucleotide-bd_a/b_plait_sf"/>
</dbReference>
<evidence type="ECO:0000256" key="3">
    <source>
        <dbReference type="ARBA" id="ARBA00022884"/>
    </source>
</evidence>
<keyword evidence="2 6" id="KW-0699">rRNA-binding</keyword>
<accession>D6Z3M0</accession>
<dbReference type="HOGENOM" id="CLU_037562_3_1_7"/>
<evidence type="ECO:0000256" key="7">
    <source>
        <dbReference type="RuleBase" id="RU003934"/>
    </source>
</evidence>
<dbReference type="NCBIfam" id="NF004359">
    <property type="entry name" value="PRK05738.1-3"/>
    <property type="match status" value="1"/>
</dbReference>
<dbReference type="PROSITE" id="PS00050">
    <property type="entry name" value="RIBOSOMAL_L23"/>
    <property type="match status" value="1"/>
</dbReference>
<dbReference type="Proteomes" id="UP000001508">
    <property type="component" value="Chromosome"/>
</dbReference>
<dbReference type="InterPro" id="IPR001014">
    <property type="entry name" value="Ribosomal_uL23_CS"/>
</dbReference>
<dbReference type="SUPFAM" id="SSF54189">
    <property type="entry name" value="Ribosomal proteins S24e, L23 and L15e"/>
    <property type="match status" value="1"/>
</dbReference>
<protein>
    <recommendedName>
        <fullName evidence="6">Large ribosomal subunit protein uL23</fullName>
    </recommendedName>
</protein>
<evidence type="ECO:0000256" key="1">
    <source>
        <dbReference type="ARBA" id="ARBA00006700"/>
    </source>
</evidence>
<dbReference type="GO" id="GO:1990904">
    <property type="term" value="C:ribonucleoprotein complex"/>
    <property type="evidence" value="ECO:0007669"/>
    <property type="project" value="UniProtKB-KW"/>
</dbReference>
<evidence type="ECO:0000256" key="4">
    <source>
        <dbReference type="ARBA" id="ARBA00022980"/>
    </source>
</evidence>
<dbReference type="InterPro" id="IPR013025">
    <property type="entry name" value="Ribosomal_uL23-like"/>
</dbReference>
<evidence type="ECO:0000256" key="6">
    <source>
        <dbReference type="HAMAP-Rule" id="MF_01369"/>
    </source>
</evidence>
<evidence type="ECO:0000256" key="2">
    <source>
        <dbReference type="ARBA" id="ARBA00022730"/>
    </source>
</evidence>
<reference evidence="9" key="1">
    <citation type="submission" date="2010-02" db="EMBL/GenBank/DDBJ databases">
        <title>Complete sequence of Desulfurivibrio alkaliphilus AHT2.</title>
        <authorList>
            <consortium name="US DOE Joint Genome Institute"/>
            <person name="Pitluck S."/>
            <person name="Chertkov O."/>
            <person name="Detter J.C."/>
            <person name="Han C."/>
            <person name="Tapia R."/>
            <person name="Larimer F."/>
            <person name="Land M."/>
            <person name="Hauser L."/>
            <person name="Kyrpides N."/>
            <person name="Mikhailova N."/>
            <person name="Sorokin D.Y."/>
            <person name="Muyzer G."/>
            <person name="Woyke T."/>
        </authorList>
    </citation>
    <scope>NUCLEOTIDE SEQUENCE [LARGE SCALE GENOMIC DNA]</scope>
    <source>
        <strain evidence="9">DSM 19089 / UNIQEM U267 / AHT2</strain>
    </source>
</reference>
<keyword evidence="3 6" id="KW-0694">RNA-binding</keyword>
<dbReference type="KEGG" id="dak:DaAHT2_1450"/>
<dbReference type="GO" id="GO:0003735">
    <property type="term" value="F:structural constituent of ribosome"/>
    <property type="evidence" value="ECO:0007669"/>
    <property type="project" value="InterPro"/>
</dbReference>
<dbReference type="NCBIfam" id="NF004363">
    <property type="entry name" value="PRK05738.2-4"/>
    <property type="match status" value="1"/>
</dbReference>
<evidence type="ECO:0000313" key="8">
    <source>
        <dbReference type="EMBL" id="ADH86145.1"/>
    </source>
</evidence>
<evidence type="ECO:0000256" key="5">
    <source>
        <dbReference type="ARBA" id="ARBA00023274"/>
    </source>
</evidence>
<sequence>MKNIYEVLKRPRLTEKSMGLQESFNQVVLQVDRRANKSEIKQAVEELFSVKVDKVRTANMTGRRRRMSRYVGRTSDYKKAFVTLSADSKLDFLEEL</sequence>
<name>D6Z3M0_DESAT</name>
<dbReference type="FunCoup" id="D6Z3M0">
    <property type="interactions" value="483"/>
</dbReference>
<dbReference type="FunFam" id="3.30.70.330:FF:000001">
    <property type="entry name" value="50S ribosomal protein L23"/>
    <property type="match status" value="1"/>
</dbReference>
<dbReference type="InParanoid" id="D6Z3M0"/>
<dbReference type="GO" id="GO:0019843">
    <property type="term" value="F:rRNA binding"/>
    <property type="evidence" value="ECO:0007669"/>
    <property type="project" value="UniProtKB-UniRule"/>
</dbReference>
<dbReference type="Gene3D" id="3.30.70.330">
    <property type="match status" value="1"/>
</dbReference>
<dbReference type="HAMAP" id="MF_01369_B">
    <property type="entry name" value="Ribosomal_uL23_B"/>
    <property type="match status" value="1"/>
</dbReference>